<evidence type="ECO:0000256" key="7">
    <source>
        <dbReference type="SAM" id="Phobius"/>
    </source>
</evidence>
<gene>
    <name evidence="9" type="primary">LOC115629936</name>
</gene>
<dbReference type="GO" id="GO:0031410">
    <property type="term" value="C:cytoplasmic vesicle"/>
    <property type="evidence" value="ECO:0007669"/>
    <property type="project" value="UniProtKB-KW"/>
</dbReference>
<evidence type="ECO:0000313" key="8">
    <source>
        <dbReference type="Proteomes" id="UP000504634"/>
    </source>
</evidence>
<keyword evidence="2" id="KW-0256">Endoplasmic reticulum</keyword>
<keyword evidence="4 7" id="KW-0472">Membrane</keyword>
<organism evidence="8 9">
    <name type="scientific">Drosophila lebanonensis</name>
    <name type="common">Fruit fly</name>
    <name type="synonym">Scaptodrosophila lebanonensis</name>
    <dbReference type="NCBI Taxonomy" id="7225"/>
    <lineage>
        <taxon>Eukaryota</taxon>
        <taxon>Metazoa</taxon>
        <taxon>Ecdysozoa</taxon>
        <taxon>Arthropoda</taxon>
        <taxon>Hexapoda</taxon>
        <taxon>Insecta</taxon>
        <taxon>Pterygota</taxon>
        <taxon>Neoptera</taxon>
        <taxon>Endopterygota</taxon>
        <taxon>Diptera</taxon>
        <taxon>Brachycera</taxon>
        <taxon>Muscomorpha</taxon>
        <taxon>Ephydroidea</taxon>
        <taxon>Drosophilidae</taxon>
        <taxon>Scaptodrosophila</taxon>
    </lineage>
</organism>
<evidence type="ECO:0000256" key="4">
    <source>
        <dbReference type="ARBA" id="ARBA00023136"/>
    </source>
</evidence>
<name>A0A6J2U4I3_DROLE</name>
<evidence type="ECO:0000256" key="6">
    <source>
        <dbReference type="SAM" id="MobiDB-lite"/>
    </source>
</evidence>
<dbReference type="Pfam" id="PF09446">
    <property type="entry name" value="VMA21"/>
    <property type="match status" value="1"/>
</dbReference>
<dbReference type="GeneID" id="115629936"/>
<keyword evidence="5" id="KW-0968">Cytoplasmic vesicle</keyword>
<accession>A0A6J2U4I3</accession>
<feature type="transmembrane region" description="Helical" evidence="7">
    <location>
        <begin position="95"/>
        <end position="116"/>
    </location>
</feature>
<keyword evidence="1 7" id="KW-0812">Transmembrane</keyword>
<keyword evidence="8" id="KW-1185">Reference proteome</keyword>
<reference evidence="9" key="1">
    <citation type="submission" date="2025-08" db="UniProtKB">
        <authorList>
            <consortium name="RefSeq"/>
        </authorList>
    </citation>
    <scope>IDENTIFICATION</scope>
    <source>
        <strain evidence="9">11010-0011.00</strain>
        <tissue evidence="9">Whole body</tissue>
    </source>
</reference>
<dbReference type="InterPro" id="IPR019013">
    <property type="entry name" value="Vma21"/>
</dbReference>
<evidence type="ECO:0000256" key="3">
    <source>
        <dbReference type="ARBA" id="ARBA00022989"/>
    </source>
</evidence>
<dbReference type="Proteomes" id="UP000504634">
    <property type="component" value="Unplaced"/>
</dbReference>
<dbReference type="AlphaFoldDB" id="A0A6J2U4I3"/>
<feature type="transmembrane region" description="Helical" evidence="7">
    <location>
        <begin position="61"/>
        <end position="83"/>
    </location>
</feature>
<keyword evidence="3 7" id="KW-1133">Transmembrane helix</keyword>
<sequence>MDAEMCGQPQTGQQQRERQVARRQQKEELEVAANMEELSSNSTELARSVRLLRNWNCGPSVWFHCLAMLVLPLLIFFLLKFYLLEKCLTCSKLKVDIVSSVSAVLAVHIMLLIYIVRANWLGGGLEADLCFKDD</sequence>
<dbReference type="RefSeq" id="XP_030382403.1">
    <property type="nucleotide sequence ID" value="XM_030526543.1"/>
</dbReference>
<protein>
    <submittedName>
        <fullName evidence="9">Vacuolar ATPase assembly integral membrane protein VMA21 homolog</fullName>
    </submittedName>
</protein>
<evidence type="ECO:0000256" key="1">
    <source>
        <dbReference type="ARBA" id="ARBA00022692"/>
    </source>
</evidence>
<dbReference type="GO" id="GO:0070072">
    <property type="term" value="P:vacuolar proton-transporting V-type ATPase complex assembly"/>
    <property type="evidence" value="ECO:0007669"/>
    <property type="project" value="InterPro"/>
</dbReference>
<evidence type="ECO:0000313" key="9">
    <source>
        <dbReference type="RefSeq" id="XP_030382403.1"/>
    </source>
</evidence>
<evidence type="ECO:0000256" key="2">
    <source>
        <dbReference type="ARBA" id="ARBA00022824"/>
    </source>
</evidence>
<feature type="region of interest" description="Disordered" evidence="6">
    <location>
        <begin position="1"/>
        <end position="22"/>
    </location>
</feature>
<proteinExistence type="predicted"/>
<evidence type="ECO:0000256" key="5">
    <source>
        <dbReference type="ARBA" id="ARBA00023329"/>
    </source>
</evidence>